<name>B6TSG8_MAIZE</name>
<feature type="compositionally biased region" description="Basic and acidic residues" evidence="1">
    <location>
        <begin position="96"/>
        <end position="106"/>
    </location>
</feature>
<proteinExistence type="evidence at transcript level"/>
<reference evidence="2" key="1">
    <citation type="journal article" date="2009" name="Plant Mol. Biol.">
        <title>Insights into corn genes derived from large-scale cDNA sequencing.</title>
        <authorList>
            <person name="Alexandrov N.N."/>
            <person name="Brover V.V."/>
            <person name="Freidin S."/>
            <person name="Troukhan M.E."/>
            <person name="Tatarinova T.V."/>
            <person name="Zhang H."/>
            <person name="Swaller T.J."/>
            <person name="Lu Y.P."/>
            <person name="Bouck J."/>
            <person name="Flavell R.B."/>
            <person name="Feldmann K.A."/>
        </authorList>
    </citation>
    <scope>NUCLEOTIDE SEQUENCE</scope>
</reference>
<feature type="region of interest" description="Disordered" evidence="1">
    <location>
        <begin position="73"/>
        <end position="106"/>
    </location>
</feature>
<dbReference type="KEGG" id="zma:100277296"/>
<evidence type="ECO:0000313" key="2">
    <source>
        <dbReference type="EMBL" id="ACG40051.1"/>
    </source>
</evidence>
<sequence length="106" mass="11601">MHREPFGESFPLVAADRYQAWAVTSGCGGSVRRGRREVGPVAIAGLLIGVAFPLSLRPAVAVTTRATIQAMRSRGSEESSWYLESQVTGEEQVVQEEPHNEEFDLI</sequence>
<dbReference type="EMBL" id="EU967933">
    <property type="protein sequence ID" value="ACG40051.1"/>
    <property type="molecule type" value="mRNA"/>
</dbReference>
<dbReference type="GeneID" id="100277296"/>
<evidence type="ECO:0000256" key="1">
    <source>
        <dbReference type="SAM" id="MobiDB-lite"/>
    </source>
</evidence>
<dbReference type="AlphaFoldDB" id="B6TSG8"/>
<protein>
    <submittedName>
        <fullName evidence="2">Uncharacterized protein</fullName>
    </submittedName>
</protein>
<organism evidence="2">
    <name type="scientific">Zea mays</name>
    <name type="common">Maize</name>
    <dbReference type="NCBI Taxonomy" id="4577"/>
    <lineage>
        <taxon>Eukaryota</taxon>
        <taxon>Viridiplantae</taxon>
        <taxon>Streptophyta</taxon>
        <taxon>Embryophyta</taxon>
        <taxon>Tracheophyta</taxon>
        <taxon>Spermatophyta</taxon>
        <taxon>Magnoliopsida</taxon>
        <taxon>Liliopsida</taxon>
        <taxon>Poales</taxon>
        <taxon>Poaceae</taxon>
        <taxon>PACMAD clade</taxon>
        <taxon>Panicoideae</taxon>
        <taxon>Andropogonodae</taxon>
        <taxon>Andropogoneae</taxon>
        <taxon>Tripsacinae</taxon>
        <taxon>Zea</taxon>
    </lineage>
</organism>
<accession>B6TSG8</accession>
<dbReference type="RefSeq" id="NP_001144373.1">
    <property type="nucleotide sequence ID" value="NM_001150901.2"/>
</dbReference>